<keyword evidence="3" id="KW-1185">Reference proteome</keyword>
<evidence type="ECO:0000313" key="3">
    <source>
        <dbReference type="Proteomes" id="UP000295832"/>
    </source>
</evidence>
<gene>
    <name evidence="2" type="ORF">C7959_1305</name>
</gene>
<organism evidence="2 3">
    <name type="scientific">Orenia marismortui</name>
    <dbReference type="NCBI Taxonomy" id="46469"/>
    <lineage>
        <taxon>Bacteria</taxon>
        <taxon>Bacillati</taxon>
        <taxon>Bacillota</taxon>
        <taxon>Clostridia</taxon>
        <taxon>Halanaerobiales</taxon>
        <taxon>Halobacteroidaceae</taxon>
        <taxon>Orenia</taxon>
    </lineage>
</organism>
<comment type="caution">
    <text evidence="2">The sequence shown here is derived from an EMBL/GenBank/DDBJ whole genome shotgun (WGS) entry which is preliminary data.</text>
</comment>
<dbReference type="AlphaFoldDB" id="A0A4R8GR56"/>
<evidence type="ECO:0000313" key="2">
    <source>
        <dbReference type="EMBL" id="TDX48278.1"/>
    </source>
</evidence>
<dbReference type="STRING" id="926561.GCA_000379025_03194"/>
<reference evidence="2 3" key="1">
    <citation type="submission" date="2019-03" db="EMBL/GenBank/DDBJ databases">
        <title>Subsurface microbial communities from deep shales in Ohio and West Virginia, USA.</title>
        <authorList>
            <person name="Wrighton K."/>
        </authorList>
    </citation>
    <scope>NUCLEOTIDE SEQUENCE [LARGE SCALE GENOMIC DNA]</scope>
    <source>
        <strain evidence="2 3">MSL 6dP</strain>
    </source>
</reference>
<protein>
    <submittedName>
        <fullName evidence="2">Uncharacterized protein</fullName>
    </submittedName>
</protein>
<dbReference type="Proteomes" id="UP000295832">
    <property type="component" value="Unassembled WGS sequence"/>
</dbReference>
<feature type="region of interest" description="Disordered" evidence="1">
    <location>
        <begin position="138"/>
        <end position="160"/>
    </location>
</feature>
<accession>A0A4R8GR56</accession>
<name>A0A4R8GR56_9FIRM</name>
<sequence>MTVKVEDDNKVPQILEELYKLQNKKIEIGVLGDQDSKLLMIASVNEFGIEIDVTPRMRAYLHSQGLHLKKSTKKIKIPERSFVRATFDEEYKDMIKKAEAGIAKVVEGKQSADTFFALYGEYLVSLVQEKIVDIKSPPNHPFTVKQKTTSAGTGDSPLEDTGRLKGAISYRVV</sequence>
<dbReference type="RefSeq" id="WP_134118180.1">
    <property type="nucleotide sequence ID" value="NZ_SOEG01000030.1"/>
</dbReference>
<dbReference type="EMBL" id="SOEG01000030">
    <property type="protein sequence ID" value="TDX48278.1"/>
    <property type="molecule type" value="Genomic_DNA"/>
</dbReference>
<proteinExistence type="predicted"/>
<evidence type="ECO:0000256" key="1">
    <source>
        <dbReference type="SAM" id="MobiDB-lite"/>
    </source>
</evidence>